<name>A0A6J6RQ17_9ZZZZ</name>
<gene>
    <name evidence="1" type="ORF">UFOPK2579_02218</name>
</gene>
<protein>
    <submittedName>
        <fullName evidence="1">Unannotated protein</fullName>
    </submittedName>
</protein>
<evidence type="ECO:0000313" key="1">
    <source>
        <dbReference type="EMBL" id="CAB4724675.1"/>
    </source>
</evidence>
<organism evidence="1">
    <name type="scientific">freshwater metagenome</name>
    <dbReference type="NCBI Taxonomy" id="449393"/>
    <lineage>
        <taxon>unclassified sequences</taxon>
        <taxon>metagenomes</taxon>
        <taxon>ecological metagenomes</taxon>
    </lineage>
</organism>
<accession>A0A6J6RQ17</accession>
<dbReference type="EMBL" id="CAEZXR010000311">
    <property type="protein sequence ID" value="CAB4724675.1"/>
    <property type="molecule type" value="Genomic_DNA"/>
</dbReference>
<proteinExistence type="predicted"/>
<sequence>MVVSSSVTPPISPVRPVTAVVVEPDTTPNAIGLPSDAPLLVTPAVIVSRAAFGPETRDAPPTLMSKPPSARAVAVAPVSSESRSASWSRWSIRSLVSTLPSWAEAIALLVAAREDATALACSTRATRPLRWSEASASMAADWAWMESVRAFAVCST</sequence>
<dbReference type="AlphaFoldDB" id="A0A6J6RQ17"/>
<reference evidence="1" key="1">
    <citation type="submission" date="2020-05" db="EMBL/GenBank/DDBJ databases">
        <authorList>
            <person name="Chiriac C."/>
            <person name="Salcher M."/>
            <person name="Ghai R."/>
            <person name="Kavagutti S V."/>
        </authorList>
    </citation>
    <scope>NUCLEOTIDE SEQUENCE</scope>
</reference>